<dbReference type="Proteomes" id="UP000807769">
    <property type="component" value="Unassembled WGS sequence"/>
</dbReference>
<protein>
    <recommendedName>
        <fullName evidence="4">Myb/SANT-like domain-containing protein</fullName>
    </recommendedName>
</protein>
<keyword evidence="3" id="KW-1185">Reference proteome</keyword>
<dbReference type="RefSeq" id="XP_041192981.1">
    <property type="nucleotide sequence ID" value="XM_041340144.1"/>
</dbReference>
<organism evidence="2 3">
    <name type="scientific">Suillus subaureus</name>
    <dbReference type="NCBI Taxonomy" id="48587"/>
    <lineage>
        <taxon>Eukaryota</taxon>
        <taxon>Fungi</taxon>
        <taxon>Dikarya</taxon>
        <taxon>Basidiomycota</taxon>
        <taxon>Agaricomycotina</taxon>
        <taxon>Agaricomycetes</taxon>
        <taxon>Agaricomycetidae</taxon>
        <taxon>Boletales</taxon>
        <taxon>Suillineae</taxon>
        <taxon>Suillaceae</taxon>
        <taxon>Suillus</taxon>
    </lineage>
</organism>
<proteinExistence type="predicted"/>
<evidence type="ECO:0000313" key="3">
    <source>
        <dbReference type="Proteomes" id="UP000807769"/>
    </source>
</evidence>
<dbReference type="AlphaFoldDB" id="A0A9P7JD68"/>
<evidence type="ECO:0000256" key="1">
    <source>
        <dbReference type="SAM" id="MobiDB-lite"/>
    </source>
</evidence>
<feature type="region of interest" description="Disordered" evidence="1">
    <location>
        <begin position="113"/>
        <end position="166"/>
    </location>
</feature>
<dbReference type="EMBL" id="JABBWG010000016">
    <property type="protein sequence ID" value="KAG1816308.1"/>
    <property type="molecule type" value="Genomic_DNA"/>
</dbReference>
<gene>
    <name evidence="2" type="ORF">BJ212DRAFT_1480757</name>
</gene>
<reference evidence="2" key="1">
    <citation type="journal article" date="2020" name="New Phytol.">
        <title>Comparative genomics reveals dynamic genome evolution in host specialist ectomycorrhizal fungi.</title>
        <authorList>
            <person name="Lofgren L.A."/>
            <person name="Nguyen N.H."/>
            <person name="Vilgalys R."/>
            <person name="Ruytinx J."/>
            <person name="Liao H.L."/>
            <person name="Branco S."/>
            <person name="Kuo A."/>
            <person name="LaButti K."/>
            <person name="Lipzen A."/>
            <person name="Andreopoulos W."/>
            <person name="Pangilinan J."/>
            <person name="Riley R."/>
            <person name="Hundley H."/>
            <person name="Na H."/>
            <person name="Barry K."/>
            <person name="Grigoriev I.V."/>
            <person name="Stajich J.E."/>
            <person name="Kennedy P.G."/>
        </authorList>
    </citation>
    <scope>NUCLEOTIDE SEQUENCE</scope>
    <source>
        <strain evidence="2">MN1</strain>
    </source>
</reference>
<comment type="caution">
    <text evidence="2">The sequence shown here is derived from an EMBL/GenBank/DDBJ whole genome shotgun (WGS) entry which is preliminary data.</text>
</comment>
<dbReference type="OrthoDB" id="2686544at2759"/>
<name>A0A9P7JD68_9AGAM</name>
<feature type="compositionally biased region" description="Low complexity" evidence="1">
    <location>
        <begin position="135"/>
        <end position="157"/>
    </location>
</feature>
<dbReference type="GeneID" id="64634160"/>
<accession>A0A9P7JD68</accession>
<sequence length="211" mass="22588">MAQPEAHEIPTRRTPAHWRNKEITTLVNHIKDHQDGEEQLKSIHHTIDKYHNQTSTHWDSANGAGIHGPTASTVWDSYIALSSNTQMCPFCNTGWPYFEKMQEIIPLGGTRGRHAFHPGAMGPPPVPDTDEDEPGLAQAPALSSASPSSTSGPPIATNHSSITGPSFTTGPCSITGGLSTATSSAGAKCPYEDTNFNSVKTMSFALTHESV</sequence>
<evidence type="ECO:0008006" key="4">
    <source>
        <dbReference type="Google" id="ProtNLM"/>
    </source>
</evidence>
<evidence type="ECO:0000313" key="2">
    <source>
        <dbReference type="EMBL" id="KAG1816308.1"/>
    </source>
</evidence>